<evidence type="ECO:0000313" key="3">
    <source>
        <dbReference type="Proteomes" id="UP000256913"/>
    </source>
</evidence>
<evidence type="ECO:0000313" key="2">
    <source>
        <dbReference type="EMBL" id="REF98778.1"/>
    </source>
</evidence>
<name>A0A3D9ZN39_9ACTN</name>
<evidence type="ECO:0000259" key="1">
    <source>
        <dbReference type="Pfam" id="PF00561"/>
    </source>
</evidence>
<keyword evidence="3" id="KW-1185">Reference proteome</keyword>
<dbReference type="Pfam" id="PF00561">
    <property type="entry name" value="Abhydrolase_1"/>
    <property type="match status" value="1"/>
</dbReference>
<dbReference type="Proteomes" id="UP000256913">
    <property type="component" value="Unassembled WGS sequence"/>
</dbReference>
<dbReference type="GO" id="GO:0003824">
    <property type="term" value="F:catalytic activity"/>
    <property type="evidence" value="ECO:0007669"/>
    <property type="project" value="UniProtKB-ARBA"/>
</dbReference>
<gene>
    <name evidence="2" type="ORF">DFJ67_4797</name>
</gene>
<sequence>MQAWDGRRLQVDVSGDERGRPVFLLHGTPGSRVGPKPRASVLYRLGVRLICYDRPGYGGSERDPGRTVADAAQDIEAIADQLDIERFAVVGRSGGGPHALAAAALLPERVTGAAVLVGLAPANAHGLDWFQGMTDANVSGYRMASTDRQKLVERLRLRADRARRDPHQLVDDLRSQMTDPDLRVVGDFAIRRLLAQTYSEALRPGPYGWIDDVLALRTQWGFRPEYIRPPVLLWHGADDNFSPASHTRWLAARIPRADVRVQAQTAHFGAMQVLPEMLAWLVDAAAGRARTVPAGSTV</sequence>
<dbReference type="AlphaFoldDB" id="A0A3D9ZN39"/>
<dbReference type="InterPro" id="IPR029058">
    <property type="entry name" value="AB_hydrolase_fold"/>
</dbReference>
<dbReference type="PRINTS" id="PR00111">
    <property type="entry name" value="ABHYDROLASE"/>
</dbReference>
<feature type="domain" description="AB hydrolase-1" evidence="1">
    <location>
        <begin position="21"/>
        <end position="269"/>
    </location>
</feature>
<comment type="caution">
    <text evidence="2">The sequence shown here is derived from an EMBL/GenBank/DDBJ whole genome shotgun (WGS) entry which is preliminary data.</text>
</comment>
<organism evidence="2 3">
    <name type="scientific">Asanoa ferruginea</name>
    <dbReference type="NCBI Taxonomy" id="53367"/>
    <lineage>
        <taxon>Bacteria</taxon>
        <taxon>Bacillati</taxon>
        <taxon>Actinomycetota</taxon>
        <taxon>Actinomycetes</taxon>
        <taxon>Micromonosporales</taxon>
        <taxon>Micromonosporaceae</taxon>
        <taxon>Asanoa</taxon>
    </lineage>
</organism>
<protein>
    <submittedName>
        <fullName evidence="2">Pimeloyl-ACP methyl ester carboxylesterase</fullName>
    </submittedName>
</protein>
<dbReference type="EMBL" id="QUMQ01000001">
    <property type="protein sequence ID" value="REF98778.1"/>
    <property type="molecule type" value="Genomic_DNA"/>
</dbReference>
<dbReference type="SUPFAM" id="SSF53474">
    <property type="entry name" value="alpha/beta-Hydrolases"/>
    <property type="match status" value="1"/>
</dbReference>
<dbReference type="InterPro" id="IPR050471">
    <property type="entry name" value="AB_hydrolase"/>
</dbReference>
<reference evidence="2 3" key="1">
    <citation type="submission" date="2018-08" db="EMBL/GenBank/DDBJ databases">
        <title>Sequencing the genomes of 1000 actinobacteria strains.</title>
        <authorList>
            <person name="Klenk H.-P."/>
        </authorList>
    </citation>
    <scope>NUCLEOTIDE SEQUENCE [LARGE SCALE GENOMIC DNA]</scope>
    <source>
        <strain evidence="2 3">DSM 44099</strain>
    </source>
</reference>
<dbReference type="Gene3D" id="3.40.50.1820">
    <property type="entry name" value="alpha/beta hydrolase"/>
    <property type="match status" value="1"/>
</dbReference>
<proteinExistence type="predicted"/>
<dbReference type="PANTHER" id="PTHR43433">
    <property type="entry name" value="HYDROLASE, ALPHA/BETA FOLD FAMILY PROTEIN"/>
    <property type="match status" value="1"/>
</dbReference>
<accession>A0A3D9ZN39</accession>
<dbReference type="InterPro" id="IPR000073">
    <property type="entry name" value="AB_hydrolase_1"/>
</dbReference>
<dbReference type="PANTHER" id="PTHR43433:SF10">
    <property type="entry name" value="AB HYDROLASE-1 DOMAIN-CONTAINING PROTEIN"/>
    <property type="match status" value="1"/>
</dbReference>